<organism evidence="7 8">
    <name type="scientific">Puccinia coronata f. sp. avenae</name>
    <dbReference type="NCBI Taxonomy" id="200324"/>
    <lineage>
        <taxon>Eukaryota</taxon>
        <taxon>Fungi</taxon>
        <taxon>Dikarya</taxon>
        <taxon>Basidiomycota</taxon>
        <taxon>Pucciniomycotina</taxon>
        <taxon>Pucciniomycetes</taxon>
        <taxon>Pucciniales</taxon>
        <taxon>Pucciniaceae</taxon>
        <taxon>Puccinia</taxon>
    </lineage>
</organism>
<comment type="caution">
    <text evidence="7">The sequence shown here is derived from an EMBL/GenBank/DDBJ whole genome shotgun (WGS) entry which is preliminary data.</text>
</comment>
<evidence type="ECO:0000256" key="5">
    <source>
        <dbReference type="SAM" id="MobiDB-lite"/>
    </source>
</evidence>
<keyword evidence="3 6" id="KW-1133">Transmembrane helix</keyword>
<feature type="transmembrane region" description="Helical" evidence="6">
    <location>
        <begin position="6"/>
        <end position="31"/>
    </location>
</feature>
<evidence type="ECO:0000313" key="7">
    <source>
        <dbReference type="EMBL" id="PLW13002.1"/>
    </source>
</evidence>
<evidence type="ECO:0000256" key="6">
    <source>
        <dbReference type="SAM" id="Phobius"/>
    </source>
</evidence>
<proteinExistence type="predicted"/>
<dbReference type="GO" id="GO:0016020">
    <property type="term" value="C:membrane"/>
    <property type="evidence" value="ECO:0007669"/>
    <property type="project" value="UniProtKB-SubCell"/>
</dbReference>
<keyword evidence="4 6" id="KW-0472">Membrane</keyword>
<evidence type="ECO:0000256" key="4">
    <source>
        <dbReference type="ARBA" id="ARBA00023136"/>
    </source>
</evidence>
<reference evidence="7 8" key="1">
    <citation type="submission" date="2017-11" db="EMBL/GenBank/DDBJ databases">
        <title>De novo assembly and phasing of dikaryotic genomes from two isolates of Puccinia coronata f. sp. avenae, the causal agent of oat crown rust.</title>
        <authorList>
            <person name="Miller M.E."/>
            <person name="Zhang Y."/>
            <person name="Omidvar V."/>
            <person name="Sperschneider J."/>
            <person name="Schwessinger B."/>
            <person name="Raley C."/>
            <person name="Palmer J.M."/>
            <person name="Garnica D."/>
            <person name="Upadhyaya N."/>
            <person name="Rathjen J."/>
            <person name="Taylor J.M."/>
            <person name="Park R.F."/>
            <person name="Dodds P.N."/>
            <person name="Hirsch C.D."/>
            <person name="Kianian S.F."/>
            <person name="Figueroa M."/>
        </authorList>
    </citation>
    <scope>NUCLEOTIDE SEQUENCE [LARGE SCALE GENOMIC DNA]</scope>
    <source>
        <strain evidence="7">12SD80</strain>
    </source>
</reference>
<evidence type="ECO:0000313" key="8">
    <source>
        <dbReference type="Proteomes" id="UP000235392"/>
    </source>
</evidence>
<dbReference type="PANTHER" id="PTHR13259:SF1">
    <property type="entry name" value="BLADDER CANCER-ASSOCIATED PROTEIN"/>
    <property type="match status" value="1"/>
</dbReference>
<evidence type="ECO:0000256" key="1">
    <source>
        <dbReference type="ARBA" id="ARBA00004370"/>
    </source>
</evidence>
<feature type="compositionally biased region" description="Low complexity" evidence="5">
    <location>
        <begin position="151"/>
        <end position="164"/>
    </location>
</feature>
<sequence length="354" mass="40398">MYCLRYFLLVLLFFPFPTAPPFLVFLFLISLTVEHRPCAYCSLLLSAILLSTCSWNISSVDVSPVYSDEYVHESTGSFLSSILSFFKSNEQLTGPTQPKNHTGFKIIKQENHDKPEPINRCWCYSNRGRLFEPVSSKKKELENLDLPEGYQPLSQSQAASSPSQILKTSTNDEGTNEDSKLDHTSLRKPSRQLKSIFSPLWKPLTKLSSARSPLTGPHLSAKSPSSLESTIKAGTSSRKTKKIPKSTPLKVYRSSFSRTPLIYSHVIQPLIQSITPKLPLPVIRRIILIINYNFLEVREKLVELRWIQDASNFFNSFKFPFLRDLFDHYRSSQPYEIRLNQLIAVRVFLGTRAS</sequence>
<dbReference type="AlphaFoldDB" id="A0A2N5SIB9"/>
<protein>
    <submittedName>
        <fullName evidence="7">Uncharacterized protein</fullName>
    </submittedName>
</protein>
<dbReference type="InterPro" id="IPR009598">
    <property type="entry name" value="BCALP"/>
</dbReference>
<evidence type="ECO:0000256" key="3">
    <source>
        <dbReference type="ARBA" id="ARBA00022989"/>
    </source>
</evidence>
<gene>
    <name evidence="7" type="ORF">PCASD_20967</name>
</gene>
<dbReference type="PANTHER" id="PTHR13259">
    <property type="entry name" value="BLADDER CANCER 10 KD PROTEIN HOMOLOG"/>
    <property type="match status" value="1"/>
</dbReference>
<dbReference type="Proteomes" id="UP000235392">
    <property type="component" value="Unassembled WGS sequence"/>
</dbReference>
<accession>A0A2N5SIB9</accession>
<feature type="region of interest" description="Disordered" evidence="5">
    <location>
        <begin position="209"/>
        <end position="244"/>
    </location>
</feature>
<feature type="region of interest" description="Disordered" evidence="5">
    <location>
        <begin position="151"/>
        <end position="188"/>
    </location>
</feature>
<evidence type="ECO:0000256" key="2">
    <source>
        <dbReference type="ARBA" id="ARBA00022692"/>
    </source>
</evidence>
<feature type="compositionally biased region" description="Polar residues" evidence="5">
    <location>
        <begin position="222"/>
        <end position="237"/>
    </location>
</feature>
<dbReference type="EMBL" id="PGCI01000866">
    <property type="protein sequence ID" value="PLW13002.1"/>
    <property type="molecule type" value="Genomic_DNA"/>
</dbReference>
<keyword evidence="2 6" id="KW-0812">Transmembrane</keyword>
<comment type="subcellular location">
    <subcellularLocation>
        <location evidence="1">Membrane</location>
    </subcellularLocation>
</comment>
<dbReference type="Pfam" id="PF06726">
    <property type="entry name" value="BC10"/>
    <property type="match status" value="1"/>
</dbReference>
<name>A0A2N5SIB9_9BASI</name>
<dbReference type="SMART" id="SM01396">
    <property type="entry name" value="BC10"/>
    <property type="match status" value="1"/>
</dbReference>